<feature type="compositionally biased region" description="Low complexity" evidence="4">
    <location>
        <begin position="1056"/>
        <end position="1067"/>
    </location>
</feature>
<dbReference type="GO" id="GO:0031443">
    <property type="term" value="P:fast-twitch skeletal muscle fiber contraction"/>
    <property type="evidence" value="ECO:0007669"/>
    <property type="project" value="TreeGrafter"/>
</dbReference>
<protein>
    <recommendedName>
        <fullName evidence="5">IF rod domain-containing protein</fullName>
    </recommendedName>
</protein>
<reference evidence="6" key="1">
    <citation type="submission" date="2023-03" db="EMBL/GenBank/DDBJ databases">
        <title>Electrophorus voltai genome.</title>
        <authorList>
            <person name="Bian C."/>
        </authorList>
    </citation>
    <scope>NUCLEOTIDE SEQUENCE</scope>
    <source>
        <strain evidence="6">CB-2022</strain>
        <tissue evidence="6">Muscle</tissue>
    </source>
</reference>
<feature type="region of interest" description="Disordered" evidence="4">
    <location>
        <begin position="1045"/>
        <end position="1099"/>
    </location>
</feature>
<dbReference type="PANTHER" id="PTHR47136:SF1">
    <property type="entry name" value="SYNEMIN"/>
    <property type="match status" value="1"/>
</dbReference>
<accession>A0AAD9DKA0</accession>
<dbReference type="GO" id="GO:0005882">
    <property type="term" value="C:intermediate filament"/>
    <property type="evidence" value="ECO:0007669"/>
    <property type="project" value="UniProtKB-KW"/>
</dbReference>
<dbReference type="InterPro" id="IPR030634">
    <property type="entry name" value="SYNM"/>
</dbReference>
<name>A0AAD9DKA0_9TELE</name>
<dbReference type="PROSITE" id="PS51842">
    <property type="entry name" value="IF_ROD_2"/>
    <property type="match status" value="1"/>
</dbReference>
<feature type="region of interest" description="Disordered" evidence="4">
    <location>
        <begin position="753"/>
        <end position="775"/>
    </location>
</feature>
<dbReference type="PANTHER" id="PTHR47136">
    <property type="entry name" value="SYNEMIN"/>
    <property type="match status" value="1"/>
</dbReference>
<evidence type="ECO:0000256" key="3">
    <source>
        <dbReference type="SAM" id="Coils"/>
    </source>
</evidence>
<dbReference type="GO" id="GO:0019215">
    <property type="term" value="F:intermediate filament binding"/>
    <property type="evidence" value="ECO:0007669"/>
    <property type="project" value="TreeGrafter"/>
</dbReference>
<dbReference type="Gene3D" id="1.20.5.170">
    <property type="match status" value="1"/>
</dbReference>
<evidence type="ECO:0000313" key="6">
    <source>
        <dbReference type="EMBL" id="KAK1784891.1"/>
    </source>
</evidence>
<dbReference type="GO" id="GO:0060053">
    <property type="term" value="C:neurofilament cytoskeleton"/>
    <property type="evidence" value="ECO:0007669"/>
    <property type="project" value="TreeGrafter"/>
</dbReference>
<evidence type="ECO:0000259" key="5">
    <source>
        <dbReference type="PROSITE" id="PS51842"/>
    </source>
</evidence>
<organism evidence="6 7">
    <name type="scientific">Electrophorus voltai</name>
    <dbReference type="NCBI Taxonomy" id="2609070"/>
    <lineage>
        <taxon>Eukaryota</taxon>
        <taxon>Metazoa</taxon>
        <taxon>Chordata</taxon>
        <taxon>Craniata</taxon>
        <taxon>Vertebrata</taxon>
        <taxon>Euteleostomi</taxon>
        <taxon>Actinopterygii</taxon>
        <taxon>Neopterygii</taxon>
        <taxon>Teleostei</taxon>
        <taxon>Ostariophysi</taxon>
        <taxon>Gymnotiformes</taxon>
        <taxon>Gymnotoidei</taxon>
        <taxon>Gymnotidae</taxon>
        <taxon>Electrophorus</taxon>
    </lineage>
</organism>
<dbReference type="GO" id="GO:0043034">
    <property type="term" value="C:costamere"/>
    <property type="evidence" value="ECO:0007669"/>
    <property type="project" value="TreeGrafter"/>
</dbReference>
<comment type="caution">
    <text evidence="6">The sequence shown here is derived from an EMBL/GenBank/DDBJ whole genome shotgun (WGS) entry which is preliminary data.</text>
</comment>
<dbReference type="SUPFAM" id="SSF64593">
    <property type="entry name" value="Intermediate filament protein, coiled coil region"/>
    <property type="match status" value="2"/>
</dbReference>
<evidence type="ECO:0000256" key="4">
    <source>
        <dbReference type="SAM" id="MobiDB-lite"/>
    </source>
</evidence>
<sequence length="1112" mass="125828">MCATRLRPTSFSQPRRSAALSQDAPQTTEELFNPPFFLKKNYDFVISVLRLYEYEKMFSFRTPFESEKLQLQELNQRLSQYLSRAKLLEQENACLIKEIHTIRQNRSGEWESKQMAELREMRRLVEQLSFEKNKAEMERENLRKEFQLIQVMYSDESAVNKGIDGELKGCERQLHHSNQTNKALEECLLQLENEYAFLENAHRKEIGHLRNQAHDRALPVVTQTYGPAAVGTDEVQEYALALTDSWGDTLEMYQQRAEEIEESIKADRARLEDIRREKMQYASELNKLREELEKQSRVQMDLEEQFVNMQENFRGEVNQYQMIIEELEHERSLLANTISEKLKDHQDLLQVKMGLGMELAAYRALLEEEGKLAQMRANRHSRERIIDIKLPTEHYTPRTSTMTAIQPQMGRHFMGYDVRYMEPIFRLRKSTDSYEAVRTVPITVMSQAKQSPAARRDMISFTEATQATATKSVPIHVVSASGRTKEVVEDTSVKIIGESQDPPRTHPTQSETGNEPVSMVSPTAELKSVRVVSPPMMSLSTTDEIQNVVDTGNAETGPAKATVKPVETQFVQQQESQDDDQRDFQAPGKVEPKVYEGKEQILDSVSMEEIIEKVIKPVGLDTKLGSSADSKITCHVEKTEQEDGSTKTQIVLQTKVEEDVDLSDDSALKELLSKGVKKVSLEDIEGTPTGSMIHNLLSLGLQGESLENKSVNVEIIEEPVESDEEGQVEIEETMEIKSNPYFKASAMFLIEESENEPQTTKQHESTDETLKASGHGISGSVHVQEMSRDESLPYYSHGQETQEYIVSTPEDNMSESEEGGGIMSYGHYGVVEDLSDERYYQEETLPTSTRYSDEGDRDTLVYVERDSFPECIIEEEVHVSPTVQESILEVLTEGSLDPREQLEGTLEQLEATVPGTLNEELSLLRQADEGSDISIDIKKVEKASDNGTTTIVAQVNVTQCLEESELLDDQADDLNQEQVMAALQSSHPELDQAFAAGADGGDKMRISKTEVQMEDMPWMTNPEETEDSCLASEFGETEKIIRLEPNERSFSLQMDNNSSSVSTSTGGEDFGGQREDEDSVQECLPAQETHPSLTDTHEKRVATIYLESSKED</sequence>
<keyword evidence="1" id="KW-0403">Intermediate filament</keyword>
<dbReference type="Pfam" id="PF00038">
    <property type="entry name" value="Filament"/>
    <property type="match status" value="1"/>
</dbReference>
<feature type="compositionally biased region" description="Polar residues" evidence="4">
    <location>
        <begin position="7"/>
        <end position="26"/>
    </location>
</feature>
<dbReference type="Gene3D" id="1.20.5.1160">
    <property type="entry name" value="Vasodilator-stimulated phosphoprotein"/>
    <property type="match status" value="1"/>
</dbReference>
<gene>
    <name evidence="6" type="ORF">P4O66_018333</name>
</gene>
<feature type="compositionally biased region" description="Basic and acidic residues" evidence="4">
    <location>
        <begin position="761"/>
        <end position="770"/>
    </location>
</feature>
<feature type="compositionally biased region" description="Polar residues" evidence="4">
    <location>
        <begin position="506"/>
        <end position="515"/>
    </location>
</feature>
<feature type="coiled-coil region" evidence="3">
    <location>
        <begin position="64"/>
        <end position="201"/>
    </location>
</feature>
<dbReference type="GO" id="GO:0017166">
    <property type="term" value="F:vinculin binding"/>
    <property type="evidence" value="ECO:0007669"/>
    <property type="project" value="TreeGrafter"/>
</dbReference>
<dbReference type="AlphaFoldDB" id="A0AAD9DKA0"/>
<feature type="region of interest" description="Disordered" evidence="4">
    <location>
        <begin position="1"/>
        <end position="26"/>
    </location>
</feature>
<feature type="region of interest" description="Disordered" evidence="4">
    <location>
        <begin position="556"/>
        <end position="585"/>
    </location>
</feature>
<evidence type="ECO:0000256" key="2">
    <source>
        <dbReference type="ARBA" id="ARBA00023054"/>
    </source>
</evidence>
<feature type="region of interest" description="Disordered" evidence="4">
    <location>
        <begin position="497"/>
        <end position="520"/>
    </location>
</feature>
<dbReference type="InterPro" id="IPR039008">
    <property type="entry name" value="IF_rod_dom"/>
</dbReference>
<dbReference type="EMBL" id="JAROKS010000026">
    <property type="protein sequence ID" value="KAK1784891.1"/>
    <property type="molecule type" value="Genomic_DNA"/>
</dbReference>
<dbReference type="GO" id="GO:0042383">
    <property type="term" value="C:sarcolemma"/>
    <property type="evidence" value="ECO:0007669"/>
    <property type="project" value="TreeGrafter"/>
</dbReference>
<evidence type="ECO:0000313" key="7">
    <source>
        <dbReference type="Proteomes" id="UP001239994"/>
    </source>
</evidence>
<evidence type="ECO:0000256" key="1">
    <source>
        <dbReference type="ARBA" id="ARBA00022754"/>
    </source>
</evidence>
<keyword evidence="7" id="KW-1185">Reference proteome</keyword>
<keyword evidence="2 3" id="KW-0175">Coiled coil</keyword>
<feature type="domain" description="IF rod" evidence="5">
    <location>
        <begin position="67"/>
        <end position="373"/>
    </location>
</feature>
<dbReference type="GO" id="GO:0008307">
    <property type="term" value="F:structural constituent of muscle"/>
    <property type="evidence" value="ECO:0007669"/>
    <property type="project" value="InterPro"/>
</dbReference>
<proteinExistence type="predicted"/>
<dbReference type="SMART" id="SM01391">
    <property type="entry name" value="Filament"/>
    <property type="match status" value="1"/>
</dbReference>
<dbReference type="GO" id="GO:0005200">
    <property type="term" value="F:structural constituent of cytoskeleton"/>
    <property type="evidence" value="ECO:0007669"/>
    <property type="project" value="InterPro"/>
</dbReference>
<dbReference type="Proteomes" id="UP001239994">
    <property type="component" value="Unassembled WGS sequence"/>
</dbReference>
<feature type="coiled-coil region" evidence="3">
    <location>
        <begin position="250"/>
        <end position="344"/>
    </location>
</feature>
<dbReference type="GO" id="GO:0045104">
    <property type="term" value="P:intermediate filament cytoskeleton organization"/>
    <property type="evidence" value="ECO:0007669"/>
    <property type="project" value="InterPro"/>
</dbReference>